<evidence type="ECO:0000313" key="3">
    <source>
        <dbReference type="Proteomes" id="UP000295709"/>
    </source>
</evidence>
<organism evidence="2 3">
    <name type="scientific">Chryseobacterium daecheongense</name>
    <dbReference type="NCBI Taxonomy" id="192389"/>
    <lineage>
        <taxon>Bacteria</taxon>
        <taxon>Pseudomonadati</taxon>
        <taxon>Bacteroidota</taxon>
        <taxon>Flavobacteriia</taxon>
        <taxon>Flavobacteriales</taxon>
        <taxon>Weeksellaceae</taxon>
        <taxon>Chryseobacterium group</taxon>
        <taxon>Chryseobacterium</taxon>
    </lineage>
</organism>
<dbReference type="RefSeq" id="WP_134197447.1">
    <property type="nucleotide sequence ID" value="NZ_RJTX01000004.1"/>
</dbReference>
<evidence type="ECO:0008006" key="4">
    <source>
        <dbReference type="Google" id="ProtNLM"/>
    </source>
</evidence>
<dbReference type="Proteomes" id="UP000295709">
    <property type="component" value="Unassembled WGS sequence"/>
</dbReference>
<reference evidence="2 3" key="1">
    <citation type="submission" date="2019-03" db="EMBL/GenBank/DDBJ databases">
        <title>Genomic Encyclopedia of Archaeal and Bacterial Type Strains, Phase II (KMG-II): from individual species to whole genera.</title>
        <authorList>
            <person name="Goeker M."/>
        </authorList>
    </citation>
    <scope>NUCLEOTIDE SEQUENCE [LARGE SCALE GENOMIC DNA]</scope>
    <source>
        <strain evidence="2 3">DSM 15235</strain>
    </source>
</reference>
<keyword evidence="3" id="KW-1185">Reference proteome</keyword>
<feature type="compositionally biased region" description="Pro residues" evidence="1">
    <location>
        <begin position="57"/>
        <end position="66"/>
    </location>
</feature>
<gene>
    <name evidence="2" type="ORF">BCF50_2576</name>
</gene>
<protein>
    <recommendedName>
        <fullName evidence="4">Secreted protein</fullName>
    </recommendedName>
</protein>
<comment type="caution">
    <text evidence="2">The sequence shown here is derived from an EMBL/GenBank/DDBJ whole genome shotgun (WGS) entry which is preliminary data.</text>
</comment>
<accession>A0ABY2FSN8</accession>
<dbReference type="EMBL" id="SOQW01000003">
    <property type="protein sequence ID" value="TDX91444.1"/>
    <property type="molecule type" value="Genomic_DNA"/>
</dbReference>
<feature type="compositionally biased region" description="Polar residues" evidence="1">
    <location>
        <begin position="16"/>
        <end position="37"/>
    </location>
</feature>
<proteinExistence type="predicted"/>
<evidence type="ECO:0000256" key="1">
    <source>
        <dbReference type="SAM" id="MobiDB-lite"/>
    </source>
</evidence>
<sequence>MIQFLLMLLGLAFSGNNVDIPSNNNSSIVTAQTSESDPGNETGGDEGDTGGNTGQKPPAPTPGINP</sequence>
<evidence type="ECO:0000313" key="2">
    <source>
        <dbReference type="EMBL" id="TDX91444.1"/>
    </source>
</evidence>
<name>A0ABY2FSN8_9FLAO</name>
<feature type="region of interest" description="Disordered" evidence="1">
    <location>
        <begin position="16"/>
        <end position="66"/>
    </location>
</feature>